<dbReference type="EMBL" id="CP001251">
    <property type="protein sequence ID" value="ACK42363.1"/>
    <property type="molecule type" value="Genomic_DNA"/>
</dbReference>
<protein>
    <submittedName>
        <fullName evidence="3">Cytochrome b5</fullName>
    </submittedName>
</protein>
<proteinExistence type="predicted"/>
<dbReference type="PATRIC" id="fig|515635.4.peg.1120"/>
<dbReference type="Pfam" id="PF10646">
    <property type="entry name" value="Germane"/>
    <property type="match status" value="1"/>
</dbReference>
<dbReference type="eggNOG" id="COG5401">
    <property type="taxonomic scope" value="Bacteria"/>
</dbReference>
<dbReference type="InParanoid" id="B8E286"/>
<dbReference type="STRING" id="515635.Dtur_1084"/>
<name>B8E286_DICTD</name>
<organism evidence="3 4">
    <name type="scientific">Dictyoglomus turgidum (strain DSM 6724 / Z-1310)</name>
    <dbReference type="NCBI Taxonomy" id="515635"/>
    <lineage>
        <taxon>Bacteria</taxon>
        <taxon>Pseudomonadati</taxon>
        <taxon>Dictyoglomota</taxon>
        <taxon>Dictyoglomia</taxon>
        <taxon>Dictyoglomales</taxon>
        <taxon>Dictyoglomaceae</taxon>
        <taxon>Dictyoglomus</taxon>
    </lineage>
</organism>
<sequence length="169" mass="19213">MKKIVVGISFSLLLIFVIFLLFFFPFKTKVVLYTYDSNNQSLRRTDSEIEVSLAERLVFKNNLYKKVILKLIEESDSNKDHFPIPKGTRLLSVSLKDEVAYVNFSEEFKRNHPGGSLGEILTIYSIVDTLTEFPEIKKVQILIGGAVVETLAGHIDLTSPLERDLSMVK</sequence>
<evidence type="ECO:0000256" key="1">
    <source>
        <dbReference type="SAM" id="Phobius"/>
    </source>
</evidence>
<feature type="domain" description="GerMN" evidence="2">
    <location>
        <begin position="64"/>
        <end position="152"/>
    </location>
</feature>
<dbReference type="KEGG" id="dtu:Dtur_1084"/>
<keyword evidence="1" id="KW-0812">Transmembrane</keyword>
<evidence type="ECO:0000313" key="3">
    <source>
        <dbReference type="EMBL" id="ACK42363.1"/>
    </source>
</evidence>
<dbReference type="InterPro" id="IPR019606">
    <property type="entry name" value="GerMN"/>
</dbReference>
<dbReference type="HOGENOM" id="CLU_080926_4_1_0"/>
<gene>
    <name evidence="3" type="ordered locus">Dtur_1084</name>
</gene>
<evidence type="ECO:0000259" key="2">
    <source>
        <dbReference type="SMART" id="SM00909"/>
    </source>
</evidence>
<keyword evidence="1" id="KW-1133">Transmembrane helix</keyword>
<evidence type="ECO:0000313" key="4">
    <source>
        <dbReference type="Proteomes" id="UP000007719"/>
    </source>
</evidence>
<dbReference type="RefSeq" id="WP_012583446.1">
    <property type="nucleotide sequence ID" value="NC_011661.1"/>
</dbReference>
<accession>B8E286</accession>
<keyword evidence="4" id="KW-1185">Reference proteome</keyword>
<dbReference type="SMART" id="SM00909">
    <property type="entry name" value="Germane"/>
    <property type="match status" value="1"/>
</dbReference>
<dbReference type="AlphaFoldDB" id="B8E286"/>
<keyword evidence="1" id="KW-0472">Membrane</keyword>
<dbReference type="OrthoDB" id="9809406at2"/>
<reference evidence="4" key="1">
    <citation type="journal article" date="2016" name="Front. Microbiol.">
        <title>The complete genome sequence of hyperthermophile Dictyoglomus turgidum DSM 6724 reveals a specialized carbohydrate fermentor.</title>
        <authorList>
            <person name="Brumm P.J."/>
            <person name="Gowda K."/>
            <person name="Robb F.T."/>
            <person name="Mead D.A."/>
        </authorList>
    </citation>
    <scope>NUCLEOTIDE SEQUENCE [LARGE SCALE GENOMIC DNA]</scope>
    <source>
        <strain evidence="4">DSM 6724 / Z-1310</strain>
    </source>
</reference>
<dbReference type="Proteomes" id="UP000007719">
    <property type="component" value="Chromosome"/>
</dbReference>
<dbReference type="EnsemblBacteria" id="ACK42363">
    <property type="protein sequence ID" value="ACK42363"/>
    <property type="gene ID" value="Dtur_1084"/>
</dbReference>
<feature type="transmembrane region" description="Helical" evidence="1">
    <location>
        <begin position="6"/>
        <end position="26"/>
    </location>
</feature>